<evidence type="ECO:0000313" key="2">
    <source>
        <dbReference type="EMBL" id="JAD23936.1"/>
    </source>
</evidence>
<proteinExistence type="predicted"/>
<dbReference type="AlphaFoldDB" id="A0A0A8YCW4"/>
<evidence type="ECO:0000256" key="1">
    <source>
        <dbReference type="SAM" id="MobiDB-lite"/>
    </source>
</evidence>
<dbReference type="EMBL" id="GBRH01273959">
    <property type="protein sequence ID" value="JAD23936.1"/>
    <property type="molecule type" value="Transcribed_RNA"/>
</dbReference>
<feature type="region of interest" description="Disordered" evidence="1">
    <location>
        <begin position="1"/>
        <end position="23"/>
    </location>
</feature>
<sequence length="38" mass="3838">MDRNVALEPPPPGSCPRAPSRSWPTGCGGGCCSCCCQG</sequence>
<reference evidence="2" key="2">
    <citation type="journal article" date="2015" name="Data Brief">
        <title>Shoot transcriptome of the giant reed, Arundo donax.</title>
        <authorList>
            <person name="Barrero R.A."/>
            <person name="Guerrero F.D."/>
            <person name="Moolhuijzen P."/>
            <person name="Goolsby J.A."/>
            <person name="Tidwell J."/>
            <person name="Bellgard S.E."/>
            <person name="Bellgard M.I."/>
        </authorList>
    </citation>
    <scope>NUCLEOTIDE SEQUENCE</scope>
    <source>
        <tissue evidence="2">Shoot tissue taken approximately 20 cm above the soil surface</tissue>
    </source>
</reference>
<organism evidence="2">
    <name type="scientific">Arundo donax</name>
    <name type="common">Giant reed</name>
    <name type="synonym">Donax arundinaceus</name>
    <dbReference type="NCBI Taxonomy" id="35708"/>
    <lineage>
        <taxon>Eukaryota</taxon>
        <taxon>Viridiplantae</taxon>
        <taxon>Streptophyta</taxon>
        <taxon>Embryophyta</taxon>
        <taxon>Tracheophyta</taxon>
        <taxon>Spermatophyta</taxon>
        <taxon>Magnoliopsida</taxon>
        <taxon>Liliopsida</taxon>
        <taxon>Poales</taxon>
        <taxon>Poaceae</taxon>
        <taxon>PACMAD clade</taxon>
        <taxon>Arundinoideae</taxon>
        <taxon>Arundineae</taxon>
        <taxon>Arundo</taxon>
    </lineage>
</organism>
<accession>A0A0A8YCW4</accession>
<reference evidence="2" key="1">
    <citation type="submission" date="2014-09" db="EMBL/GenBank/DDBJ databases">
        <authorList>
            <person name="Magalhaes I.L.F."/>
            <person name="Oliveira U."/>
            <person name="Santos F.R."/>
            <person name="Vidigal T.H.D.A."/>
            <person name="Brescovit A.D."/>
            <person name="Santos A.J."/>
        </authorList>
    </citation>
    <scope>NUCLEOTIDE SEQUENCE</scope>
    <source>
        <tissue evidence="2">Shoot tissue taken approximately 20 cm above the soil surface</tissue>
    </source>
</reference>
<protein>
    <submittedName>
        <fullName evidence="2">Uncharacterized protein</fullName>
    </submittedName>
</protein>
<name>A0A0A8YCW4_ARUDO</name>